<evidence type="ECO:0000256" key="11">
    <source>
        <dbReference type="ARBA" id="ARBA00023204"/>
    </source>
</evidence>
<evidence type="ECO:0000259" key="17">
    <source>
        <dbReference type="SMART" id="SM00891"/>
    </source>
</evidence>
<feature type="transmembrane region" description="Helical" evidence="16">
    <location>
        <begin position="1064"/>
        <end position="1086"/>
    </location>
</feature>
<dbReference type="Pfam" id="PF02732">
    <property type="entry name" value="ERCC4"/>
    <property type="match status" value="1"/>
</dbReference>
<dbReference type="Gene3D" id="1.10.150.670">
    <property type="entry name" value="Crossover junction endonuclease EME1, DNA-binding domain"/>
    <property type="match status" value="1"/>
</dbReference>
<dbReference type="SUPFAM" id="SSF52980">
    <property type="entry name" value="Restriction endonuclease-like"/>
    <property type="match status" value="1"/>
</dbReference>
<keyword evidence="10 14" id="KW-0233">DNA recombination</keyword>
<evidence type="ECO:0000313" key="18">
    <source>
        <dbReference type="EMBL" id="GJJ13314.1"/>
    </source>
</evidence>
<dbReference type="GO" id="GO:0008821">
    <property type="term" value="F:crossover junction DNA endonuclease activity"/>
    <property type="evidence" value="ECO:0007669"/>
    <property type="project" value="UniProtKB-UniRule"/>
</dbReference>
<dbReference type="EMBL" id="BPWL01000008">
    <property type="protein sequence ID" value="GJJ13314.1"/>
    <property type="molecule type" value="Genomic_DNA"/>
</dbReference>
<dbReference type="GO" id="GO:0006308">
    <property type="term" value="P:DNA catabolic process"/>
    <property type="evidence" value="ECO:0007669"/>
    <property type="project" value="UniProtKB-UniRule"/>
</dbReference>
<dbReference type="GO" id="GO:0031573">
    <property type="term" value="P:mitotic intra-S DNA damage checkpoint signaling"/>
    <property type="evidence" value="ECO:0007669"/>
    <property type="project" value="TreeGrafter"/>
</dbReference>
<evidence type="ECO:0000256" key="13">
    <source>
        <dbReference type="ARBA" id="ARBA00023254"/>
    </source>
</evidence>
<dbReference type="GO" id="GO:0003677">
    <property type="term" value="F:DNA binding"/>
    <property type="evidence" value="ECO:0007669"/>
    <property type="project" value="UniProtKB-UniRule"/>
</dbReference>
<evidence type="ECO:0000256" key="10">
    <source>
        <dbReference type="ARBA" id="ARBA00023172"/>
    </source>
</evidence>
<keyword evidence="16" id="KW-0812">Transmembrane</keyword>
<keyword evidence="8 14" id="KW-0378">Hydrolase</keyword>
<dbReference type="GO" id="GO:0000727">
    <property type="term" value="P:double-strand break repair via break-induced replication"/>
    <property type="evidence" value="ECO:0007669"/>
    <property type="project" value="UniProtKB-UniRule"/>
</dbReference>
<dbReference type="GO" id="GO:0000712">
    <property type="term" value="P:resolution of meiotic recombination intermediates"/>
    <property type="evidence" value="ECO:0007669"/>
    <property type="project" value="TreeGrafter"/>
</dbReference>
<evidence type="ECO:0000256" key="3">
    <source>
        <dbReference type="ARBA" id="ARBA00010015"/>
    </source>
</evidence>
<evidence type="ECO:0000256" key="4">
    <source>
        <dbReference type="ARBA" id="ARBA00022722"/>
    </source>
</evidence>
<keyword evidence="6 14" id="KW-0255">Endonuclease</keyword>
<gene>
    <name evidence="18" type="ORF">Clacol_007566</name>
</gene>
<feature type="compositionally biased region" description="Acidic residues" evidence="15">
    <location>
        <begin position="826"/>
        <end position="837"/>
    </location>
</feature>
<keyword evidence="19" id="KW-1185">Reference proteome</keyword>
<keyword evidence="16" id="KW-0472">Membrane</keyword>
<comment type="caution">
    <text evidence="18">The sequence shown here is derived from an EMBL/GenBank/DDBJ whole genome shotgun (WGS) entry which is preliminary data.</text>
</comment>
<feature type="domain" description="ERCC4" evidence="17">
    <location>
        <begin position="446"/>
        <end position="546"/>
    </location>
</feature>
<feature type="region of interest" description="Disordered" evidence="15">
    <location>
        <begin position="758"/>
        <end position="792"/>
    </location>
</feature>
<comment type="similarity">
    <text evidence="3 14">Belongs to the XPF family.</text>
</comment>
<keyword evidence="12 14" id="KW-0539">Nucleus</keyword>
<dbReference type="GO" id="GO:0005634">
    <property type="term" value="C:nucleus"/>
    <property type="evidence" value="ECO:0007669"/>
    <property type="project" value="UniProtKB-SubCell"/>
</dbReference>
<dbReference type="InterPro" id="IPR047416">
    <property type="entry name" value="XPF_nuclease_Mus81"/>
</dbReference>
<dbReference type="GO" id="GO:0048257">
    <property type="term" value="F:3'-flap endonuclease activity"/>
    <property type="evidence" value="ECO:0007669"/>
    <property type="project" value="TreeGrafter"/>
</dbReference>
<dbReference type="InterPro" id="IPR006166">
    <property type="entry name" value="ERCC4_domain"/>
</dbReference>
<organism evidence="18 19">
    <name type="scientific">Clathrus columnatus</name>
    <dbReference type="NCBI Taxonomy" id="1419009"/>
    <lineage>
        <taxon>Eukaryota</taxon>
        <taxon>Fungi</taxon>
        <taxon>Dikarya</taxon>
        <taxon>Basidiomycota</taxon>
        <taxon>Agaricomycotina</taxon>
        <taxon>Agaricomycetes</taxon>
        <taxon>Phallomycetidae</taxon>
        <taxon>Phallales</taxon>
        <taxon>Clathraceae</taxon>
        <taxon>Clathrus</taxon>
    </lineage>
</organism>
<keyword evidence="11 14" id="KW-0234">DNA repair</keyword>
<name>A0AAV5AKU0_9AGAM</name>
<keyword evidence="9 14" id="KW-0460">Magnesium</keyword>
<dbReference type="InterPro" id="IPR042530">
    <property type="entry name" value="EME1/EME2_C"/>
</dbReference>
<keyword evidence="16" id="KW-1133">Transmembrane helix</keyword>
<keyword evidence="13" id="KW-0469">Meiosis</keyword>
<evidence type="ECO:0000256" key="14">
    <source>
        <dbReference type="RuleBase" id="RU369042"/>
    </source>
</evidence>
<reference evidence="18" key="1">
    <citation type="submission" date="2021-10" db="EMBL/GenBank/DDBJ databases">
        <title>De novo Genome Assembly of Clathrus columnatus (Basidiomycota, Fungi) Using Illumina and Nanopore Sequence Data.</title>
        <authorList>
            <person name="Ogiso-Tanaka E."/>
            <person name="Itagaki H."/>
            <person name="Hosoya T."/>
            <person name="Hosaka K."/>
        </authorList>
    </citation>
    <scope>NUCLEOTIDE SEQUENCE</scope>
    <source>
        <strain evidence="18">MO-923</strain>
    </source>
</reference>
<evidence type="ECO:0000313" key="19">
    <source>
        <dbReference type="Proteomes" id="UP001050691"/>
    </source>
</evidence>
<evidence type="ECO:0000256" key="1">
    <source>
        <dbReference type="ARBA" id="ARBA00001946"/>
    </source>
</evidence>
<dbReference type="Gene3D" id="3.40.50.10130">
    <property type="match status" value="1"/>
</dbReference>
<feature type="region of interest" description="Disordered" evidence="15">
    <location>
        <begin position="824"/>
        <end position="856"/>
    </location>
</feature>
<dbReference type="InterPro" id="IPR033309">
    <property type="entry name" value="Mus81"/>
</dbReference>
<dbReference type="PANTHER" id="PTHR13451">
    <property type="entry name" value="CLASS II CROSSOVER JUNCTION ENDONUCLEASE MUS81"/>
    <property type="match status" value="1"/>
</dbReference>
<evidence type="ECO:0000256" key="15">
    <source>
        <dbReference type="SAM" id="MobiDB-lite"/>
    </source>
</evidence>
<comment type="function">
    <text evidence="14">Interacts with EME1 to form a DNA structure-specific endonuclease with substrate preference for branched DNA structures with a 5'-end at the branch nick. Typical substrates include 3'-flap structures, D-loops, replication forks and nicked Holliday junctions. May be required in mitosis for the processing of stalled or collapsed replication fork intermediates. May be required in meiosis for the repair of meiosis-specific double strand breaks subsequent to single-end invasion (SEI).</text>
</comment>
<keyword evidence="7 14" id="KW-0227">DNA damage</keyword>
<protein>
    <recommendedName>
        <fullName evidence="14">Crossover junction endonuclease MUS81</fullName>
        <ecNumber evidence="14">3.1.22.-</ecNumber>
    </recommendedName>
</protein>
<comment type="subcellular location">
    <subcellularLocation>
        <location evidence="2 14">Nucleus</location>
    </subcellularLocation>
</comment>
<proteinExistence type="inferred from homology"/>
<evidence type="ECO:0000256" key="5">
    <source>
        <dbReference type="ARBA" id="ARBA00022723"/>
    </source>
</evidence>
<evidence type="ECO:0000256" key="9">
    <source>
        <dbReference type="ARBA" id="ARBA00022842"/>
    </source>
</evidence>
<dbReference type="AlphaFoldDB" id="A0AAV5AKU0"/>
<feature type="compositionally biased region" description="Low complexity" evidence="15">
    <location>
        <begin position="842"/>
        <end position="855"/>
    </location>
</feature>
<dbReference type="EC" id="3.1.22.-" evidence="14"/>
<dbReference type="SMART" id="SM00891">
    <property type="entry name" value="ERCC4"/>
    <property type="match status" value="1"/>
</dbReference>
<feature type="region of interest" description="Disordered" evidence="15">
    <location>
        <begin position="365"/>
        <end position="385"/>
    </location>
</feature>
<evidence type="ECO:0000256" key="2">
    <source>
        <dbReference type="ARBA" id="ARBA00004123"/>
    </source>
</evidence>
<accession>A0AAV5AKU0</accession>
<dbReference type="GO" id="GO:0048476">
    <property type="term" value="C:Holliday junction resolvase complex"/>
    <property type="evidence" value="ECO:0007669"/>
    <property type="project" value="UniProtKB-UniRule"/>
</dbReference>
<feature type="region of interest" description="Disordered" evidence="15">
    <location>
        <begin position="56"/>
        <end position="108"/>
    </location>
</feature>
<dbReference type="Proteomes" id="UP001050691">
    <property type="component" value="Unassembled WGS sequence"/>
</dbReference>
<evidence type="ECO:0000256" key="16">
    <source>
        <dbReference type="SAM" id="Phobius"/>
    </source>
</evidence>
<keyword evidence="5 14" id="KW-0479">Metal-binding</keyword>
<comment type="cofactor">
    <cofactor evidence="1 14">
        <name>Mg(2+)</name>
        <dbReference type="ChEBI" id="CHEBI:18420"/>
    </cofactor>
</comment>
<dbReference type="InterPro" id="IPR011335">
    <property type="entry name" value="Restrct_endonuc-II-like"/>
</dbReference>
<comment type="subunit">
    <text evidence="14">Interacts with EME1.</text>
</comment>
<feature type="compositionally biased region" description="Basic residues" evidence="15">
    <location>
        <begin position="366"/>
        <end position="375"/>
    </location>
</feature>
<dbReference type="GO" id="GO:0046872">
    <property type="term" value="F:metal ion binding"/>
    <property type="evidence" value="ECO:0007669"/>
    <property type="project" value="UniProtKB-UniRule"/>
</dbReference>
<dbReference type="CDD" id="cd20074">
    <property type="entry name" value="XPF_nuclease_Mus81"/>
    <property type="match status" value="1"/>
</dbReference>
<evidence type="ECO:0000256" key="8">
    <source>
        <dbReference type="ARBA" id="ARBA00022801"/>
    </source>
</evidence>
<evidence type="ECO:0000256" key="12">
    <source>
        <dbReference type="ARBA" id="ARBA00023242"/>
    </source>
</evidence>
<sequence length="1162" mass="127765">MPKTRLNALYLDVLKEILDAEEPYSNRLQTFNRAFKSLKDEKQEYLDVKDLKAVLGPAPVSPSKRKSSQSSAEPSKGKKRRQTKSSIEDGFLGGQDDYTGATGDELHPSTLSQRSESFGFTHLSQQPKMPMLFPPENQLFEFFFVDSDGHLVIQHDLAEVSIYANACWYKIRFLTKCLGSPLAGFLHLIPNQPGTGSITSMDAWIKDEHLLQFDLYNATGFSETLLPYVTNELPHNNMVQQNRRIPGASGIFDSLSGPTPVTIGMHHTRMLRQAEGIPGGSLADLLQVEKKQAKIRTLDPTRSTDTARQVPALFRTSGMQKDRVENTRLGTADAAIESCSSELSTPWLLTPPATQPIAQHFAPVKAKTKGKRPVKGRTSEFVPAPLPTDEFDLELEKQSATQPTTTELASHVSADLIDDITDLTNPHTTFPEFEHILFEPGSFEITLILDNREIKSQTNRDFVYNALKKRQINVEQRSLALGDVLWIAKCHLRSGAVVNHECVLGYILERKRLDDLRQSIKDGLTGLQFRLANTGLKVFYLVEQHDREKHEEKFGVQIDTARSSTQVVDGFTLKETRGIEASIDYLATMHRTIVEMYHNKPLHIIPPGIIKRHSYMALQKNLKETKPEIPYLTSYQCFERLNSKSGNMTTRDIFAQMLLCVKGISAEKAAVIINNFPTMKSLWEAFQSADRIEEENRGTKKAPKASAMLSGLEGEGRKHFGPTLSSNFHERMEQLLVEHQKTSVLEENMIAPLAGKPPFATDDPDSLFDNQPKQVPRQRLKPIDETAPGGARESAYNTLDAYFDENDPRASGIGDIGRGLMNADSVYDDSSDEEDDVPASRAAPLNSSSAVSSSPADKHRALFEAAIGSLDSNPSPLRNASPTLPVHGLNVITPGQAANPFMASHQSQDSVPSPHQSILSLGGPPPPAALRAGIHSVAAPAPRQPQPAFMQQPLISMTPSPGPTYAISLPGTPGPRIPQTLPPPQTPIVPVFARPKDDGSVKFDEKVGILRGDSEETFLPRGRGGKADDFWRRFSMVAKEDAKTGSQSAWLRKTQSGTTRLATWVWIVGILLLLLIGGAIGVGWFFTHNKPASQPLAIGGSAGQTSGSNVSPASVSPTVTVLTAPLLPSSTFNPNKRFLTDFAVSSALPHTQRRSLVNRMHS</sequence>
<dbReference type="PANTHER" id="PTHR13451:SF0">
    <property type="entry name" value="CROSSOVER JUNCTION ENDONUCLEASE MUS81"/>
    <property type="match status" value="1"/>
</dbReference>
<keyword evidence="4 14" id="KW-0540">Nuclease</keyword>
<evidence type="ECO:0000256" key="7">
    <source>
        <dbReference type="ARBA" id="ARBA00022763"/>
    </source>
</evidence>
<evidence type="ECO:0000256" key="6">
    <source>
        <dbReference type="ARBA" id="ARBA00022759"/>
    </source>
</evidence>